<comment type="similarity">
    <text evidence="2">Belongs to the glycosyl hydrolase 4 family.</text>
</comment>
<feature type="domain" description="Glycosyl hydrolase family 4 C-terminal" evidence="8">
    <location>
        <begin position="223"/>
        <end position="460"/>
    </location>
</feature>
<evidence type="ECO:0000313" key="10">
    <source>
        <dbReference type="Proteomes" id="UP001164305"/>
    </source>
</evidence>
<name>A0ABY6G2P4_9MICO</name>
<comment type="cofactor">
    <cofactor evidence="1">
        <name>NAD(+)</name>
        <dbReference type="ChEBI" id="CHEBI:57540"/>
    </cofactor>
</comment>
<evidence type="ECO:0000256" key="1">
    <source>
        <dbReference type="ARBA" id="ARBA00001911"/>
    </source>
</evidence>
<dbReference type="Gene3D" id="3.90.110.10">
    <property type="entry name" value="Lactate dehydrogenase/glycoside hydrolase, family 4, C-terminal"/>
    <property type="match status" value="1"/>
</dbReference>
<evidence type="ECO:0000256" key="3">
    <source>
        <dbReference type="ARBA" id="ARBA00022723"/>
    </source>
</evidence>
<evidence type="ECO:0000256" key="5">
    <source>
        <dbReference type="ARBA" id="ARBA00023027"/>
    </source>
</evidence>
<keyword evidence="7" id="KW-0326">Glycosidase</keyword>
<dbReference type="PANTHER" id="PTHR32092:SF5">
    <property type="entry name" value="6-PHOSPHO-BETA-GLUCOSIDASE"/>
    <property type="match status" value="1"/>
</dbReference>
<evidence type="ECO:0000256" key="2">
    <source>
        <dbReference type="ARBA" id="ARBA00010141"/>
    </source>
</evidence>
<dbReference type="PANTHER" id="PTHR32092">
    <property type="entry name" value="6-PHOSPHO-BETA-GLUCOSIDASE-RELATED"/>
    <property type="match status" value="1"/>
</dbReference>
<keyword evidence="10" id="KW-1185">Reference proteome</keyword>
<keyword evidence="4" id="KW-0378">Hydrolase</keyword>
<protein>
    <submittedName>
        <fullName evidence="9">6-phospho-beta-glucosidase</fullName>
    </submittedName>
</protein>
<dbReference type="InterPro" id="IPR022616">
    <property type="entry name" value="Glyco_hydro_4_C"/>
</dbReference>
<dbReference type="Pfam" id="PF11975">
    <property type="entry name" value="Glyco_hydro_4C"/>
    <property type="match status" value="1"/>
</dbReference>
<dbReference type="Proteomes" id="UP001164305">
    <property type="component" value="Chromosome"/>
</dbReference>
<evidence type="ECO:0000259" key="8">
    <source>
        <dbReference type="Pfam" id="PF11975"/>
    </source>
</evidence>
<proteinExistence type="inferred from homology"/>
<dbReference type="EMBL" id="CP107020">
    <property type="protein sequence ID" value="UYG17480.1"/>
    <property type="molecule type" value="Genomic_DNA"/>
</dbReference>
<keyword evidence="5" id="KW-0520">NAD</keyword>
<evidence type="ECO:0000256" key="6">
    <source>
        <dbReference type="ARBA" id="ARBA00023211"/>
    </source>
</evidence>
<accession>A0ABY6G2P4</accession>
<evidence type="ECO:0000313" key="9">
    <source>
        <dbReference type="EMBL" id="UYG17480.1"/>
    </source>
</evidence>
<dbReference type="SUPFAM" id="SSF56327">
    <property type="entry name" value="LDH C-terminal domain-like"/>
    <property type="match status" value="1"/>
</dbReference>
<sequence length="487" mass="51399">MKLTILGGGGFRVPLVYEAVATGATGLRVDEVVLYDVDEDRLRTIARVVDELGEELVADGRVGSATGGTDGPGASGGPRLADGAAARALPRLTVTTDLREAVTGADFVFSAVRVGGAEGRTVDERVALGLGLLGQETVGPGGLAYALRTIPVATAIAETIAEVAPDAWTINFTNPAGIVTEAMRRVLGDRVVGICDTPIGLVRRVGRLLGLDPTGDDRVGIDYIGLNHLGWLRALTVDGEDRLPSVLADDAALDAIEEARLVGFDWVRAMGALPNEYLFYYLYTDEARARIAASDTTRGEFLARQQGSFYAGGPAEADPLSRWRSTLHEREATYMAETRDEERREEDIAGGGYQEVALRLMTAIATGRPERMILDVGNAPAGSSGAPAERVIPELPADLVLEVPCVVDGAGVHPERVGPLTLDQLGMMSSLRASERAILEAALTGSRERAWVGFATHPLVRSVEAGRALLEGYEAGHPDIAALLGGS</sequence>
<keyword evidence="3" id="KW-0479">Metal-binding</keyword>
<evidence type="ECO:0000256" key="7">
    <source>
        <dbReference type="ARBA" id="ARBA00023295"/>
    </source>
</evidence>
<gene>
    <name evidence="9" type="ORF">BRM3_03360</name>
</gene>
<evidence type="ECO:0000256" key="4">
    <source>
        <dbReference type="ARBA" id="ARBA00022801"/>
    </source>
</evidence>
<dbReference type="RefSeq" id="WP_263594689.1">
    <property type="nucleotide sequence ID" value="NZ_CP107020.1"/>
</dbReference>
<dbReference type="InterPro" id="IPR036291">
    <property type="entry name" value="NAD(P)-bd_dom_sf"/>
</dbReference>
<dbReference type="InterPro" id="IPR015955">
    <property type="entry name" value="Lactate_DH/Glyco_Ohase_4_C"/>
</dbReference>
<keyword evidence="6" id="KW-0464">Manganese</keyword>
<dbReference type="Gene3D" id="3.40.50.720">
    <property type="entry name" value="NAD(P)-binding Rossmann-like Domain"/>
    <property type="match status" value="1"/>
</dbReference>
<reference evidence="9" key="1">
    <citation type="submission" date="2022-10" db="EMBL/GenBank/DDBJ databases">
        <title>Whole-Genome Sequencing of Brachybacterium huguangmaarense BRM-3, Isolated from Betula schmidtii.</title>
        <authorList>
            <person name="Haam D."/>
        </authorList>
    </citation>
    <scope>NUCLEOTIDE SEQUENCE</scope>
    <source>
        <strain evidence="9">BRM-3</strain>
    </source>
</reference>
<dbReference type="SUPFAM" id="SSF51735">
    <property type="entry name" value="NAD(P)-binding Rossmann-fold domains"/>
    <property type="match status" value="1"/>
</dbReference>
<dbReference type="Pfam" id="PF02056">
    <property type="entry name" value="Glyco_hydro_4"/>
    <property type="match status" value="1"/>
</dbReference>
<dbReference type="InterPro" id="IPR001088">
    <property type="entry name" value="Glyco_hydro_4"/>
</dbReference>
<organism evidence="9 10">
    <name type="scientific">Brachybacterium huguangmaarense</name>
    <dbReference type="NCBI Taxonomy" id="1652028"/>
    <lineage>
        <taxon>Bacteria</taxon>
        <taxon>Bacillati</taxon>
        <taxon>Actinomycetota</taxon>
        <taxon>Actinomycetes</taxon>
        <taxon>Micrococcales</taxon>
        <taxon>Dermabacteraceae</taxon>
        <taxon>Brachybacterium</taxon>
    </lineage>
</organism>